<evidence type="ECO:0000313" key="1">
    <source>
        <dbReference type="EMBL" id="CAG8638283.1"/>
    </source>
</evidence>
<comment type="caution">
    <text evidence="1">The sequence shown here is derived from an EMBL/GenBank/DDBJ whole genome shotgun (WGS) entry which is preliminary data.</text>
</comment>
<accession>A0A9N9H0G2</accession>
<reference evidence="1" key="1">
    <citation type="submission" date="2021-06" db="EMBL/GenBank/DDBJ databases">
        <authorList>
            <person name="Kallberg Y."/>
            <person name="Tangrot J."/>
            <person name="Rosling A."/>
        </authorList>
    </citation>
    <scope>NUCLEOTIDE SEQUENCE</scope>
    <source>
        <strain evidence="1">MA453B</strain>
    </source>
</reference>
<sequence length="66" mass="7397">MIRTSLSRLLLPSTACSWPEEEDTKLKVLSPLLVWNGASIPTTYTNLTRVYYLDSNVVNPTHGTCE</sequence>
<dbReference type="EMBL" id="CAJVPY010005226">
    <property type="protein sequence ID" value="CAG8638283.1"/>
    <property type="molecule type" value="Genomic_DNA"/>
</dbReference>
<organism evidence="1 2">
    <name type="scientific">Dentiscutata erythropus</name>
    <dbReference type="NCBI Taxonomy" id="1348616"/>
    <lineage>
        <taxon>Eukaryota</taxon>
        <taxon>Fungi</taxon>
        <taxon>Fungi incertae sedis</taxon>
        <taxon>Mucoromycota</taxon>
        <taxon>Glomeromycotina</taxon>
        <taxon>Glomeromycetes</taxon>
        <taxon>Diversisporales</taxon>
        <taxon>Gigasporaceae</taxon>
        <taxon>Dentiscutata</taxon>
    </lineage>
</organism>
<dbReference type="Proteomes" id="UP000789405">
    <property type="component" value="Unassembled WGS sequence"/>
</dbReference>
<protein>
    <submittedName>
        <fullName evidence="1">26351_t:CDS:1</fullName>
    </submittedName>
</protein>
<proteinExistence type="predicted"/>
<evidence type="ECO:0000313" key="2">
    <source>
        <dbReference type="Proteomes" id="UP000789405"/>
    </source>
</evidence>
<dbReference type="AlphaFoldDB" id="A0A9N9H0G2"/>
<gene>
    <name evidence="1" type="ORF">DERYTH_LOCUS9511</name>
</gene>
<name>A0A9N9H0G2_9GLOM</name>
<keyword evidence="2" id="KW-1185">Reference proteome</keyword>